<sequence>MAPAPRILLVEDDPDFSSAVRSILERAGYEVSGIARTCSDALELAAQQRPDLAILDLNLEDSIDGVTLGFELSAGGVPIIYLTGDIAVAIGRAYEIASDFLEKPLRPSDLLASIEAILANNPPLRRGKVVTH</sequence>
<feature type="domain" description="Response regulatory" evidence="7">
    <location>
        <begin position="6"/>
        <end position="118"/>
    </location>
</feature>
<feature type="modified residue" description="4-aspartylphosphate" evidence="6">
    <location>
        <position position="56"/>
    </location>
</feature>
<keyword evidence="4" id="KW-0238">DNA-binding</keyword>
<gene>
    <name evidence="8" type="ORF">FKG95_06470</name>
</gene>
<dbReference type="PANTHER" id="PTHR48111">
    <property type="entry name" value="REGULATOR OF RPOS"/>
    <property type="match status" value="1"/>
</dbReference>
<evidence type="ECO:0000256" key="5">
    <source>
        <dbReference type="ARBA" id="ARBA00023163"/>
    </source>
</evidence>
<dbReference type="Proteomes" id="UP000315252">
    <property type="component" value="Unassembled WGS sequence"/>
</dbReference>
<keyword evidence="1 6" id="KW-0597">Phosphoprotein</keyword>
<keyword evidence="5" id="KW-0804">Transcription</keyword>
<dbReference type="InterPro" id="IPR001789">
    <property type="entry name" value="Sig_transdc_resp-reg_receiver"/>
</dbReference>
<dbReference type="SMART" id="SM00448">
    <property type="entry name" value="REC"/>
    <property type="match status" value="1"/>
</dbReference>
<evidence type="ECO:0000313" key="9">
    <source>
        <dbReference type="Proteomes" id="UP000315252"/>
    </source>
</evidence>
<evidence type="ECO:0000259" key="7">
    <source>
        <dbReference type="PROSITE" id="PS50110"/>
    </source>
</evidence>
<dbReference type="EMBL" id="VHSH01000002">
    <property type="protein sequence ID" value="TQV81879.1"/>
    <property type="molecule type" value="Genomic_DNA"/>
</dbReference>
<evidence type="ECO:0000256" key="3">
    <source>
        <dbReference type="ARBA" id="ARBA00023015"/>
    </source>
</evidence>
<dbReference type="InterPro" id="IPR011006">
    <property type="entry name" value="CheY-like_superfamily"/>
</dbReference>
<keyword evidence="3" id="KW-0805">Transcription regulation</keyword>
<dbReference type="GO" id="GO:0032993">
    <property type="term" value="C:protein-DNA complex"/>
    <property type="evidence" value="ECO:0007669"/>
    <property type="project" value="TreeGrafter"/>
</dbReference>
<dbReference type="SUPFAM" id="SSF52172">
    <property type="entry name" value="CheY-like"/>
    <property type="match status" value="1"/>
</dbReference>
<dbReference type="PROSITE" id="PS50110">
    <property type="entry name" value="RESPONSE_REGULATORY"/>
    <property type="match status" value="1"/>
</dbReference>
<dbReference type="Gene3D" id="3.40.50.2300">
    <property type="match status" value="1"/>
</dbReference>
<dbReference type="InterPro" id="IPR039420">
    <property type="entry name" value="WalR-like"/>
</dbReference>
<reference evidence="8 9" key="1">
    <citation type="submission" date="2019-06" db="EMBL/GenBank/DDBJ databases">
        <title>Whole genome sequence for Rhodospirillaceae sp. R148.</title>
        <authorList>
            <person name="Wang G."/>
        </authorList>
    </citation>
    <scope>NUCLEOTIDE SEQUENCE [LARGE SCALE GENOMIC DNA]</scope>
    <source>
        <strain evidence="8 9">R148</strain>
    </source>
</reference>
<dbReference type="GO" id="GO:0000156">
    <property type="term" value="F:phosphorelay response regulator activity"/>
    <property type="evidence" value="ECO:0007669"/>
    <property type="project" value="TreeGrafter"/>
</dbReference>
<organism evidence="8 9">
    <name type="scientific">Denitrobaculum tricleocarpae</name>
    <dbReference type="NCBI Taxonomy" id="2591009"/>
    <lineage>
        <taxon>Bacteria</taxon>
        <taxon>Pseudomonadati</taxon>
        <taxon>Pseudomonadota</taxon>
        <taxon>Alphaproteobacteria</taxon>
        <taxon>Rhodospirillales</taxon>
        <taxon>Rhodospirillaceae</taxon>
        <taxon>Denitrobaculum</taxon>
    </lineage>
</organism>
<dbReference type="PANTHER" id="PTHR48111:SF1">
    <property type="entry name" value="TWO-COMPONENT RESPONSE REGULATOR ORR33"/>
    <property type="match status" value="1"/>
</dbReference>
<keyword evidence="9" id="KW-1185">Reference proteome</keyword>
<dbReference type="OrthoDB" id="7060229at2"/>
<dbReference type="GO" id="GO:0000976">
    <property type="term" value="F:transcription cis-regulatory region binding"/>
    <property type="evidence" value="ECO:0007669"/>
    <property type="project" value="TreeGrafter"/>
</dbReference>
<dbReference type="GO" id="GO:0005829">
    <property type="term" value="C:cytosol"/>
    <property type="evidence" value="ECO:0007669"/>
    <property type="project" value="TreeGrafter"/>
</dbReference>
<evidence type="ECO:0000256" key="4">
    <source>
        <dbReference type="ARBA" id="ARBA00023125"/>
    </source>
</evidence>
<evidence type="ECO:0000313" key="8">
    <source>
        <dbReference type="EMBL" id="TQV81879.1"/>
    </source>
</evidence>
<protein>
    <submittedName>
        <fullName evidence="8">Response regulator</fullName>
    </submittedName>
</protein>
<name>A0A545TXD4_9PROT</name>
<dbReference type="Pfam" id="PF00072">
    <property type="entry name" value="Response_reg"/>
    <property type="match status" value="1"/>
</dbReference>
<comment type="caution">
    <text evidence="8">The sequence shown here is derived from an EMBL/GenBank/DDBJ whole genome shotgun (WGS) entry which is preliminary data.</text>
</comment>
<accession>A0A545TXD4</accession>
<evidence type="ECO:0000256" key="1">
    <source>
        <dbReference type="ARBA" id="ARBA00022553"/>
    </source>
</evidence>
<dbReference type="GO" id="GO:0006355">
    <property type="term" value="P:regulation of DNA-templated transcription"/>
    <property type="evidence" value="ECO:0007669"/>
    <property type="project" value="TreeGrafter"/>
</dbReference>
<dbReference type="RefSeq" id="WP_142895510.1">
    <property type="nucleotide sequence ID" value="NZ_ML660053.1"/>
</dbReference>
<keyword evidence="2" id="KW-0902">Two-component regulatory system</keyword>
<dbReference type="AlphaFoldDB" id="A0A545TXD4"/>
<proteinExistence type="predicted"/>
<evidence type="ECO:0000256" key="6">
    <source>
        <dbReference type="PROSITE-ProRule" id="PRU00169"/>
    </source>
</evidence>
<evidence type="ECO:0000256" key="2">
    <source>
        <dbReference type="ARBA" id="ARBA00023012"/>
    </source>
</evidence>